<feature type="compositionally biased region" description="Polar residues" evidence="1">
    <location>
        <begin position="323"/>
        <end position="333"/>
    </location>
</feature>
<feature type="compositionally biased region" description="Low complexity" evidence="1">
    <location>
        <begin position="392"/>
        <end position="401"/>
    </location>
</feature>
<feature type="compositionally biased region" description="Low complexity" evidence="1">
    <location>
        <begin position="119"/>
        <end position="131"/>
    </location>
</feature>
<dbReference type="HOGENOM" id="CLU_051047_0_0_1"/>
<sequence>MASSTSTTTQPKKRLSLFSFHSSSSSESKDNVAADSVAPDSKSVASVDDTISGKQAGSGSLAAVPVHGHEHEDHVHFNHELPAGLVDNPECQIFERSVQESCIFEPVLLNRQHSNSIVSSTSSAGKGPSSRSRSHTHNSITTFKPEDYIPPALDATTSLLNDKDANLDDVEMIYSNRRNSSVIGLNMALGRPISPSRKNSVYSMHNQSHMASPMLSVNTEPSAHITQIHSPVSPTKLSTSKSSLSFYSFADMINADEFARRPSFKSSYSQGIIPTSNTYNSVPPTFNRNPSFAKHRNPSTSSQLSSQLSSKDKVLKRIGSKKAGSSSTANNLNKFLISPESSDSEDPERDTEHDRDYTSSKPIKSVSKSPTTTSPHNGPVSHVPQTGANRKSVSSASSSTSGFIPPLASTAVFNDNESLISTSIGDCLRQTTTEINGQ</sequence>
<dbReference type="OrthoDB" id="5364312at2759"/>
<feature type="compositionally biased region" description="Low complexity" evidence="1">
    <location>
        <begin position="16"/>
        <end position="26"/>
    </location>
</feature>
<proteinExistence type="predicted"/>
<feature type="region of interest" description="Disordered" evidence="1">
    <location>
        <begin position="266"/>
        <end position="406"/>
    </location>
</feature>
<feature type="compositionally biased region" description="Low complexity" evidence="1">
    <location>
        <begin position="299"/>
        <end position="309"/>
    </location>
</feature>
<evidence type="ECO:0000313" key="2">
    <source>
        <dbReference type="EMBL" id="ABN67874.2"/>
    </source>
</evidence>
<keyword evidence="2" id="KW-0328">Glycosyltransferase</keyword>
<keyword evidence="3" id="KW-1185">Reference proteome</keyword>
<dbReference type="AlphaFoldDB" id="A3LXW5"/>
<dbReference type="GeneID" id="4839845"/>
<dbReference type="FunCoup" id="A3LXW5">
    <property type="interactions" value="52"/>
</dbReference>
<dbReference type="OMA" id="RSCTHNS"/>
<dbReference type="eggNOG" id="ENOG502S4KQ">
    <property type="taxonomic scope" value="Eukaryota"/>
</dbReference>
<feature type="compositionally biased region" description="Low complexity" evidence="1">
    <location>
        <begin position="359"/>
        <end position="375"/>
    </location>
</feature>
<dbReference type="InParanoid" id="A3LXW5"/>
<dbReference type="Proteomes" id="UP000002258">
    <property type="component" value="Chromosome 6"/>
</dbReference>
<feature type="compositionally biased region" description="Polar residues" evidence="1">
    <location>
        <begin position="1"/>
        <end position="10"/>
    </location>
</feature>
<dbReference type="EMBL" id="CP000500">
    <property type="protein sequence ID" value="ABN67874.2"/>
    <property type="molecule type" value="Genomic_DNA"/>
</dbReference>
<dbReference type="KEGG" id="pic:PICST_68130"/>
<feature type="compositionally biased region" description="Polar residues" evidence="1">
    <location>
        <begin position="266"/>
        <end position="290"/>
    </location>
</feature>
<organism evidence="2 3">
    <name type="scientific">Scheffersomyces stipitis (strain ATCC 58785 / CBS 6054 / NBRC 10063 / NRRL Y-11545)</name>
    <name type="common">Yeast</name>
    <name type="synonym">Pichia stipitis</name>
    <dbReference type="NCBI Taxonomy" id="322104"/>
    <lineage>
        <taxon>Eukaryota</taxon>
        <taxon>Fungi</taxon>
        <taxon>Dikarya</taxon>
        <taxon>Ascomycota</taxon>
        <taxon>Saccharomycotina</taxon>
        <taxon>Pichiomycetes</taxon>
        <taxon>Debaryomycetaceae</taxon>
        <taxon>Scheffersomyces</taxon>
    </lineage>
</organism>
<keyword evidence="2" id="KW-0808">Transferase</keyword>
<protein>
    <submittedName>
        <fullName evidence="2">Hypothetical beta-1,6-N-acetylglucosaminyltransferase</fullName>
    </submittedName>
</protein>
<evidence type="ECO:0000256" key="1">
    <source>
        <dbReference type="SAM" id="MobiDB-lite"/>
    </source>
</evidence>
<feature type="region of interest" description="Disordered" evidence="1">
    <location>
        <begin position="1"/>
        <end position="61"/>
    </location>
</feature>
<accession>A3LXW5</accession>
<dbReference type="RefSeq" id="XP_001385903.2">
    <property type="nucleotide sequence ID" value="XM_001385866.1"/>
</dbReference>
<name>A3LXW5_PICST</name>
<reference evidence="2 3" key="1">
    <citation type="journal article" date="2007" name="Nat. Biotechnol.">
        <title>Genome sequence of the lignocellulose-bioconverting and xylose-fermenting yeast Pichia stipitis.</title>
        <authorList>
            <person name="Jeffries T.W."/>
            <person name="Grigoriev I.V."/>
            <person name="Grimwood J."/>
            <person name="Laplaza J.M."/>
            <person name="Aerts A."/>
            <person name="Salamov A."/>
            <person name="Schmutz J."/>
            <person name="Lindquist E."/>
            <person name="Dehal P."/>
            <person name="Shapiro H."/>
            <person name="Jin Y.S."/>
            <person name="Passoth V."/>
            <person name="Richardson P.M."/>
        </authorList>
    </citation>
    <scope>NUCLEOTIDE SEQUENCE [LARGE SCALE GENOMIC DNA]</scope>
    <source>
        <strain evidence="3">ATCC 58785 / CBS 6054 / NBRC 10063 / NRRL Y-11545</strain>
    </source>
</reference>
<dbReference type="GO" id="GO:0016757">
    <property type="term" value="F:glycosyltransferase activity"/>
    <property type="evidence" value="ECO:0007669"/>
    <property type="project" value="UniProtKB-KW"/>
</dbReference>
<gene>
    <name evidence="2" type="primary">VHS2</name>
    <name evidence="2" type="ORF">PICST_68130</name>
</gene>
<evidence type="ECO:0000313" key="3">
    <source>
        <dbReference type="Proteomes" id="UP000002258"/>
    </source>
</evidence>
<feature type="region of interest" description="Disordered" evidence="1">
    <location>
        <begin position="116"/>
        <end position="145"/>
    </location>
</feature>